<dbReference type="PANTHER" id="PTHR24221">
    <property type="entry name" value="ATP-BINDING CASSETTE SUB-FAMILY B"/>
    <property type="match status" value="1"/>
</dbReference>
<dbReference type="Pfam" id="PF00005">
    <property type="entry name" value="ABC_tran"/>
    <property type="match status" value="2"/>
</dbReference>
<feature type="domain" description="ABC transporter" evidence="9">
    <location>
        <begin position="328"/>
        <end position="553"/>
    </location>
</feature>
<dbReference type="InterPro" id="IPR003593">
    <property type="entry name" value="AAA+_ATPase"/>
</dbReference>
<dbReference type="InterPro" id="IPR003439">
    <property type="entry name" value="ABC_transporter-like_ATP-bd"/>
</dbReference>
<feature type="domain" description="ABC transmembrane type-1" evidence="10">
    <location>
        <begin position="13"/>
        <end position="287"/>
    </location>
</feature>
<dbReference type="GO" id="GO:0045454">
    <property type="term" value="P:cell redox homeostasis"/>
    <property type="evidence" value="ECO:0007669"/>
    <property type="project" value="InterPro"/>
</dbReference>
<evidence type="ECO:0000313" key="11">
    <source>
        <dbReference type="EMBL" id="NKX54893.1"/>
    </source>
</evidence>
<dbReference type="AlphaFoldDB" id="A0A7X6K6E8"/>
<feature type="transmembrane region" description="Helical" evidence="8">
    <location>
        <begin position="153"/>
        <end position="172"/>
    </location>
</feature>
<dbReference type="InterPro" id="IPR039421">
    <property type="entry name" value="Type_1_exporter"/>
</dbReference>
<dbReference type="PANTHER" id="PTHR24221:SF654">
    <property type="entry name" value="ATP-BINDING CASSETTE SUB-FAMILY B MEMBER 6"/>
    <property type="match status" value="1"/>
</dbReference>
<dbReference type="GO" id="GO:0034775">
    <property type="term" value="P:glutathione transmembrane transport"/>
    <property type="evidence" value="ECO:0007669"/>
    <property type="project" value="InterPro"/>
</dbReference>
<evidence type="ECO:0000256" key="6">
    <source>
        <dbReference type="ARBA" id="ARBA00023136"/>
    </source>
</evidence>
<dbReference type="InterPro" id="IPR014223">
    <property type="entry name" value="ABC_CydC/D"/>
</dbReference>
<dbReference type="NCBIfam" id="TIGR02857">
    <property type="entry name" value="CydD"/>
    <property type="match status" value="1"/>
</dbReference>
<feature type="transmembrane region" description="Helical" evidence="8">
    <location>
        <begin position="714"/>
        <end position="735"/>
    </location>
</feature>
<proteinExistence type="predicted"/>
<organism evidence="11 12">
    <name type="scientific">Arthrobacter mobilis</name>
    <dbReference type="NCBI Taxonomy" id="2724944"/>
    <lineage>
        <taxon>Bacteria</taxon>
        <taxon>Bacillati</taxon>
        <taxon>Actinomycetota</taxon>
        <taxon>Actinomycetes</taxon>
        <taxon>Micrococcales</taxon>
        <taxon>Micrococcaceae</taxon>
        <taxon>Arthrobacter</taxon>
    </lineage>
</organism>
<keyword evidence="6 8" id="KW-0472">Membrane</keyword>
<keyword evidence="3" id="KW-0547">Nucleotide-binding</keyword>
<dbReference type="PROSITE" id="PS00211">
    <property type="entry name" value="ABC_TRANSPORTER_1"/>
    <property type="match status" value="2"/>
</dbReference>
<dbReference type="GO" id="GO:0140359">
    <property type="term" value="F:ABC-type transporter activity"/>
    <property type="evidence" value="ECO:0007669"/>
    <property type="project" value="InterPro"/>
</dbReference>
<reference evidence="11 12" key="1">
    <citation type="submission" date="2020-04" db="EMBL/GenBank/DDBJ databases">
        <title>Arthrobacter sp. nov.</title>
        <authorList>
            <person name="Liu S."/>
        </authorList>
    </citation>
    <scope>NUCLEOTIDE SEQUENCE [LARGE SCALE GENOMIC DNA]</scope>
    <source>
        <strain evidence="11 12">E918</strain>
    </source>
</reference>
<evidence type="ECO:0000259" key="10">
    <source>
        <dbReference type="PROSITE" id="PS50929"/>
    </source>
</evidence>
<dbReference type="GO" id="GO:0016887">
    <property type="term" value="F:ATP hydrolysis activity"/>
    <property type="evidence" value="ECO:0007669"/>
    <property type="project" value="InterPro"/>
</dbReference>
<dbReference type="SMART" id="SM00382">
    <property type="entry name" value="AAA"/>
    <property type="match status" value="2"/>
</dbReference>
<dbReference type="InterPro" id="IPR011527">
    <property type="entry name" value="ABC1_TM_dom"/>
</dbReference>
<protein>
    <submittedName>
        <fullName evidence="11">Thiol reductant ABC exporter subunit CydD</fullName>
    </submittedName>
</protein>
<gene>
    <name evidence="11" type="primary">cydD</name>
    <name evidence="11" type="ORF">HGG74_10140</name>
</gene>
<dbReference type="NCBIfam" id="TIGR02868">
    <property type="entry name" value="CydC"/>
    <property type="match status" value="1"/>
</dbReference>
<evidence type="ECO:0000256" key="7">
    <source>
        <dbReference type="SAM" id="MobiDB-lite"/>
    </source>
</evidence>
<evidence type="ECO:0000256" key="4">
    <source>
        <dbReference type="ARBA" id="ARBA00022840"/>
    </source>
</evidence>
<evidence type="ECO:0000256" key="1">
    <source>
        <dbReference type="ARBA" id="ARBA00004651"/>
    </source>
</evidence>
<dbReference type="Gene3D" id="3.40.50.300">
    <property type="entry name" value="P-loop containing nucleotide triphosphate hydrolases"/>
    <property type="match status" value="2"/>
</dbReference>
<dbReference type="InterPro" id="IPR036640">
    <property type="entry name" value="ABC1_TM_sf"/>
</dbReference>
<dbReference type="CDD" id="cd18584">
    <property type="entry name" value="ABC_6TM_AarD_CydD"/>
    <property type="match status" value="1"/>
</dbReference>
<sequence length="1131" mass="115526">MAITPAGRRALYLLGLLAAAKAAGLVLLAGAVAAGIAGLAGGGLDWQAVTAAGAAGALLRSLSVWGQETVAQRAAAGVKNELRAALVDTVLDAGGGVPGGEAAAGHGALSVLATRGLDALDDYYCKYLPALVTCAVVPLLVGLRILAADWISALIVVLTIPLVPVFMVLIGLHTQDKAREAAEALHRLSDHLLELARGLPVLVGLGRAAAQTRALADVARAYRTRTMATLRVAFLSSLALELIATLSVALVAVFIGVRLVHGQMPLEAGLLALILAPECYQPLRDLGAAHHASEDGIEALRRTGSILRAPAGRALATGTDTRCGTVGVRGLSVRYPGRPEAVLDGLDFTVPAGSIAALAGASGTGKTTVLEVLAGLRRDGAGAEISGTVEGIRPAAVAWIPQHPVPVAATVAAEVALYAGLADGPETREAVVRALAGANAAGLADAQTGELSPGELRRVAVARALARLEHVPGVDVLLADEPTAHVDEVSARTIERSLAGLRGRATVILVSHDPATAALADRIIPVTGSAGAPAPLRAGMPDNFVSTAEQGGLAGPAGQRSRNGARSTAGRAAAAGAARQRPGLGRHLALLRPRNRRFAAALCFGVGATLCAIALAGLSGWLIVAASEQPPMLHLMTAVVGVRFFGIGRAVLRYQERLHLHEAVFESTDRLRVQLWNGLLQRPEGWRRLARGGGALERLVGDVDELRDVAPRAVFAPLVGLLTTAASCLVTALLLPAGLGWQLLLGLAGVLGAPALTRWADRSAQAAAVGLKGRSLTGVSRLLGAAGDLAANGAAGPVRAEVLALGDATVAQLRRSAWAQGLGHAVTALACSLSALAMTAAAETAVAGGTAPGAAAVVILMQLALIEPYTAVNTAVQQWGAWRRLGERVLPDLGSPDPDAARPEVPGPEAGPVASLALRGTTYRYPGQAQPVFAGLDLQVRRGEWLAVTGTSGSGKSTLLGVLLGFLAPEEGSCLVNGRPGSAAGRLAWTPQEAHLFDSSLRANLLLARSRQDRPAEEDLLAVLEAVGLGSFVAGLPDGLETRIGPGGHHLSGGQRQRVAVARALLTSADVVLLDEPAAHLDREAAADLLADLRRALADKAVVLVTHDPREAAACDRQLRLGSANPAAALA</sequence>
<feature type="transmembrane region" description="Helical" evidence="8">
    <location>
        <begin position="598"/>
        <end position="626"/>
    </location>
</feature>
<feature type="transmembrane region" description="Helical" evidence="8">
    <location>
        <begin position="232"/>
        <end position="257"/>
    </location>
</feature>
<evidence type="ECO:0000256" key="3">
    <source>
        <dbReference type="ARBA" id="ARBA00022741"/>
    </source>
</evidence>
<dbReference type="EMBL" id="JAAZSQ010000008">
    <property type="protein sequence ID" value="NKX54893.1"/>
    <property type="molecule type" value="Genomic_DNA"/>
</dbReference>
<dbReference type="PROSITE" id="PS50893">
    <property type="entry name" value="ABC_TRANSPORTER_2"/>
    <property type="match status" value="2"/>
</dbReference>
<dbReference type="GO" id="GO:0005524">
    <property type="term" value="F:ATP binding"/>
    <property type="evidence" value="ECO:0007669"/>
    <property type="project" value="UniProtKB-KW"/>
</dbReference>
<accession>A0A7X6K6E8</accession>
<name>A0A7X6K6E8_9MICC</name>
<keyword evidence="2 8" id="KW-0812">Transmembrane</keyword>
<evidence type="ECO:0000256" key="5">
    <source>
        <dbReference type="ARBA" id="ARBA00022989"/>
    </source>
</evidence>
<dbReference type="GO" id="GO:0005886">
    <property type="term" value="C:plasma membrane"/>
    <property type="evidence" value="ECO:0007669"/>
    <property type="project" value="UniProtKB-SubCell"/>
</dbReference>
<evidence type="ECO:0000259" key="9">
    <source>
        <dbReference type="PROSITE" id="PS50893"/>
    </source>
</evidence>
<evidence type="ECO:0000256" key="2">
    <source>
        <dbReference type="ARBA" id="ARBA00022692"/>
    </source>
</evidence>
<dbReference type="InterPro" id="IPR027417">
    <property type="entry name" value="P-loop_NTPase"/>
</dbReference>
<dbReference type="SUPFAM" id="SSF90123">
    <property type="entry name" value="ABC transporter transmembrane region"/>
    <property type="match status" value="2"/>
</dbReference>
<dbReference type="GO" id="GO:0034040">
    <property type="term" value="F:ATPase-coupled lipid transmembrane transporter activity"/>
    <property type="evidence" value="ECO:0007669"/>
    <property type="project" value="TreeGrafter"/>
</dbReference>
<evidence type="ECO:0000256" key="8">
    <source>
        <dbReference type="SAM" id="Phobius"/>
    </source>
</evidence>
<dbReference type="InterPro" id="IPR017871">
    <property type="entry name" value="ABC_transporter-like_CS"/>
</dbReference>
<comment type="caution">
    <text evidence="11">The sequence shown here is derived from an EMBL/GenBank/DDBJ whole genome shotgun (WGS) entry which is preliminary data.</text>
</comment>
<dbReference type="GO" id="GO:0042883">
    <property type="term" value="P:cysteine transport"/>
    <property type="evidence" value="ECO:0007669"/>
    <property type="project" value="InterPro"/>
</dbReference>
<dbReference type="Pfam" id="PF00664">
    <property type="entry name" value="ABC_membrane"/>
    <property type="match status" value="1"/>
</dbReference>
<dbReference type="InterPro" id="IPR014216">
    <property type="entry name" value="ABC_transptr_CydD"/>
</dbReference>
<keyword evidence="4" id="KW-0067">ATP-binding</keyword>
<dbReference type="PROSITE" id="PS50929">
    <property type="entry name" value="ABC_TM1F"/>
    <property type="match status" value="2"/>
</dbReference>
<feature type="region of interest" description="Disordered" evidence="7">
    <location>
        <begin position="893"/>
        <end position="912"/>
    </location>
</feature>
<keyword evidence="5 8" id="KW-1133">Transmembrane helix</keyword>
<evidence type="ECO:0000313" key="12">
    <source>
        <dbReference type="Proteomes" id="UP000544090"/>
    </source>
</evidence>
<dbReference type="Proteomes" id="UP000544090">
    <property type="component" value="Unassembled WGS sequence"/>
</dbReference>
<comment type="subcellular location">
    <subcellularLocation>
        <location evidence="1">Cell membrane</location>
        <topology evidence="1">Multi-pass membrane protein</topology>
    </subcellularLocation>
</comment>
<dbReference type="SUPFAM" id="SSF52540">
    <property type="entry name" value="P-loop containing nucleoside triphosphate hydrolases"/>
    <property type="match status" value="2"/>
</dbReference>
<feature type="transmembrane region" description="Helical" evidence="8">
    <location>
        <begin position="127"/>
        <end position="146"/>
    </location>
</feature>
<feature type="domain" description="ABC transmembrane type-1" evidence="10">
    <location>
        <begin position="599"/>
        <end position="881"/>
    </location>
</feature>
<keyword evidence="12" id="KW-1185">Reference proteome</keyword>
<dbReference type="Gene3D" id="1.20.1560.10">
    <property type="entry name" value="ABC transporter type 1, transmembrane domain"/>
    <property type="match status" value="2"/>
</dbReference>
<feature type="domain" description="ABC transporter" evidence="9">
    <location>
        <begin position="916"/>
        <end position="1131"/>
    </location>
</feature>